<evidence type="ECO:0000313" key="3">
    <source>
        <dbReference type="Proteomes" id="UP000652761"/>
    </source>
</evidence>
<feature type="transmembrane region" description="Helical" evidence="1">
    <location>
        <begin position="283"/>
        <end position="316"/>
    </location>
</feature>
<reference evidence="2" key="1">
    <citation type="submission" date="2017-07" db="EMBL/GenBank/DDBJ databases">
        <title>Taro Niue Genome Assembly and Annotation.</title>
        <authorList>
            <person name="Atibalentja N."/>
            <person name="Keating K."/>
            <person name="Fields C.J."/>
        </authorList>
    </citation>
    <scope>NUCLEOTIDE SEQUENCE</scope>
    <source>
        <strain evidence="2">Niue_2</strain>
        <tissue evidence="2">Leaf</tissue>
    </source>
</reference>
<sequence>MAVLKKGTCTLLARLCIVAFRWLAFQQGPSVNYRRVLLLLLGTYASSMDAGSLVLRLGSSSACASMWGVSRRLRQPACGVAFTGAGLWSVEPVEGVLALLAAPFLLGVALWVEMHRLATVFWWCFPELFVVVLVRVPLPLGLLLCSFKSSAMLPPWFEAYVVWLVAIALPSRLRSALGAFGGGSPQSCFVLFWLLLLPLGGDELSLFPVGLSVLQTVWALSVKFFGWDFVCPQDQEVGLVSRALWALPDGGLGSTMGVWLVVPLVGVLASRRGFLFRVRERPVVCLLPLLSVGCSGWWCFHMAFGAMSLTVATFAVKVPPLVLS</sequence>
<protein>
    <submittedName>
        <fullName evidence="2">Uncharacterized protein</fullName>
    </submittedName>
</protein>
<comment type="caution">
    <text evidence="2">The sequence shown here is derived from an EMBL/GenBank/DDBJ whole genome shotgun (WGS) entry which is preliminary data.</text>
</comment>
<organism evidence="2 3">
    <name type="scientific">Colocasia esculenta</name>
    <name type="common">Wild taro</name>
    <name type="synonym">Arum esculentum</name>
    <dbReference type="NCBI Taxonomy" id="4460"/>
    <lineage>
        <taxon>Eukaryota</taxon>
        <taxon>Viridiplantae</taxon>
        <taxon>Streptophyta</taxon>
        <taxon>Embryophyta</taxon>
        <taxon>Tracheophyta</taxon>
        <taxon>Spermatophyta</taxon>
        <taxon>Magnoliopsida</taxon>
        <taxon>Liliopsida</taxon>
        <taxon>Araceae</taxon>
        <taxon>Aroideae</taxon>
        <taxon>Colocasieae</taxon>
        <taxon>Colocasia</taxon>
    </lineage>
</organism>
<evidence type="ECO:0000313" key="2">
    <source>
        <dbReference type="EMBL" id="MQL87245.1"/>
    </source>
</evidence>
<feature type="transmembrane region" description="Helical" evidence="1">
    <location>
        <begin position="96"/>
        <end position="114"/>
    </location>
</feature>
<gene>
    <name evidence="2" type="ORF">Taro_019784</name>
</gene>
<feature type="transmembrane region" description="Helical" evidence="1">
    <location>
        <begin position="156"/>
        <end position="173"/>
    </location>
</feature>
<accession>A0A843UUF8</accession>
<keyword evidence="1" id="KW-0812">Transmembrane</keyword>
<dbReference type="EMBL" id="NMUH01000964">
    <property type="protein sequence ID" value="MQL87245.1"/>
    <property type="molecule type" value="Genomic_DNA"/>
</dbReference>
<feature type="transmembrane region" description="Helical" evidence="1">
    <location>
        <begin position="179"/>
        <end position="199"/>
    </location>
</feature>
<keyword evidence="3" id="KW-1185">Reference proteome</keyword>
<dbReference type="AlphaFoldDB" id="A0A843UUF8"/>
<evidence type="ECO:0000256" key="1">
    <source>
        <dbReference type="SAM" id="Phobius"/>
    </source>
</evidence>
<keyword evidence="1" id="KW-1133">Transmembrane helix</keyword>
<feature type="transmembrane region" description="Helical" evidence="1">
    <location>
        <begin position="120"/>
        <end position="144"/>
    </location>
</feature>
<dbReference type="Proteomes" id="UP000652761">
    <property type="component" value="Unassembled WGS sequence"/>
</dbReference>
<proteinExistence type="predicted"/>
<keyword evidence="1" id="KW-0472">Membrane</keyword>
<feature type="transmembrane region" description="Helical" evidence="1">
    <location>
        <begin position="36"/>
        <end position="57"/>
    </location>
</feature>
<feature type="transmembrane region" description="Helical" evidence="1">
    <location>
        <begin position="250"/>
        <end position="271"/>
    </location>
</feature>
<name>A0A843UUF8_COLES</name>